<evidence type="ECO:0000313" key="4">
    <source>
        <dbReference type="Proteomes" id="UP001642260"/>
    </source>
</evidence>
<dbReference type="PANTHER" id="PTHR31479:SF14">
    <property type="entry name" value="GB|AAD29063.1"/>
    <property type="match status" value="1"/>
</dbReference>
<evidence type="ECO:0000313" key="3">
    <source>
        <dbReference type="EMBL" id="CAH8342537.1"/>
    </source>
</evidence>
<dbReference type="AlphaFoldDB" id="A0ABC8JXH4"/>
<proteinExistence type="predicted"/>
<evidence type="ECO:0000256" key="1">
    <source>
        <dbReference type="ARBA" id="ARBA00022801"/>
    </source>
</evidence>
<dbReference type="Gene3D" id="3.40.50.1820">
    <property type="entry name" value="alpha/beta hydrolase"/>
    <property type="match status" value="1"/>
</dbReference>
<organism evidence="3 4">
    <name type="scientific">Eruca vesicaria subsp. sativa</name>
    <name type="common">Garden rocket</name>
    <name type="synonym">Eruca sativa</name>
    <dbReference type="NCBI Taxonomy" id="29727"/>
    <lineage>
        <taxon>Eukaryota</taxon>
        <taxon>Viridiplantae</taxon>
        <taxon>Streptophyta</taxon>
        <taxon>Embryophyta</taxon>
        <taxon>Tracheophyta</taxon>
        <taxon>Spermatophyta</taxon>
        <taxon>Magnoliopsida</taxon>
        <taxon>eudicotyledons</taxon>
        <taxon>Gunneridae</taxon>
        <taxon>Pentapetalae</taxon>
        <taxon>rosids</taxon>
        <taxon>malvids</taxon>
        <taxon>Brassicales</taxon>
        <taxon>Brassicaceae</taxon>
        <taxon>Brassiceae</taxon>
        <taxon>Eruca</taxon>
    </lineage>
</organism>
<evidence type="ECO:0000259" key="2">
    <source>
        <dbReference type="Pfam" id="PF01764"/>
    </source>
</evidence>
<comment type="caution">
    <text evidence="3">The sequence shown here is derived from an EMBL/GenBank/DDBJ whole genome shotgun (WGS) entry which is preliminary data.</text>
</comment>
<dbReference type="Pfam" id="PF01764">
    <property type="entry name" value="Lipase_3"/>
    <property type="match status" value="1"/>
</dbReference>
<dbReference type="SUPFAM" id="SSF53474">
    <property type="entry name" value="alpha/beta-Hydrolases"/>
    <property type="match status" value="1"/>
</dbReference>
<dbReference type="Proteomes" id="UP001642260">
    <property type="component" value="Unassembled WGS sequence"/>
</dbReference>
<accession>A0ABC8JXH4</accession>
<feature type="domain" description="Fungal lipase-type" evidence="2">
    <location>
        <begin position="98"/>
        <end position="147"/>
    </location>
</feature>
<keyword evidence="1" id="KW-0378">Hydrolase</keyword>
<protein>
    <recommendedName>
        <fullName evidence="2">Fungal lipase-type domain-containing protein</fullName>
    </recommendedName>
</protein>
<dbReference type="InterPro" id="IPR029058">
    <property type="entry name" value="AB_hydrolase_fold"/>
</dbReference>
<dbReference type="PANTHER" id="PTHR31479">
    <property type="entry name" value="ALPHA/BETA-HYDROLASES SUPERFAMILY PROTEIN"/>
    <property type="match status" value="1"/>
</dbReference>
<sequence>MQWDEAEKRKVPLADSWWKFFGFSLLGTLTNTDDGSIHGAIYVYDHYDSYQKTPHLGKPPHCVIAFRGTMRTLNTFKSDLKHDSRCFFNTLNQGRRFDNAIKDIKNVLNNHNFETESVWLAGHSLGAGIALLAGKTLARSGSLLQTHAFNPPHLALPLEYLIHSEILKSRVRKVRSFFKTKFASVFDLEIHEEDPITRAWIPNLYVNRKDPICSEYTGDFTHKNYRQMISLRTLAFGRRTPSSPSDFPGEPIQFLSSADMMISKSVMGGFRTHHGLKQWWKPLEENWDIKRIRPAI</sequence>
<gene>
    <name evidence="3" type="ORF">ERUC_LOCUS15892</name>
</gene>
<reference evidence="3 4" key="1">
    <citation type="submission" date="2022-03" db="EMBL/GenBank/DDBJ databases">
        <authorList>
            <person name="Macdonald S."/>
            <person name="Ahmed S."/>
            <person name="Newling K."/>
        </authorList>
    </citation>
    <scope>NUCLEOTIDE SEQUENCE [LARGE SCALE GENOMIC DNA]</scope>
</reference>
<dbReference type="GO" id="GO:0016787">
    <property type="term" value="F:hydrolase activity"/>
    <property type="evidence" value="ECO:0007669"/>
    <property type="project" value="UniProtKB-KW"/>
</dbReference>
<dbReference type="EMBL" id="CAKOAT010148487">
    <property type="protein sequence ID" value="CAH8342537.1"/>
    <property type="molecule type" value="Genomic_DNA"/>
</dbReference>
<keyword evidence="4" id="KW-1185">Reference proteome</keyword>
<name>A0ABC8JXH4_ERUVS</name>
<dbReference type="InterPro" id="IPR002921">
    <property type="entry name" value="Fungal_lipase-type"/>
</dbReference>